<evidence type="ECO:0000313" key="2">
    <source>
        <dbReference type="Proteomes" id="UP000821845"/>
    </source>
</evidence>
<name>A0ACB7T3H4_HYAAI</name>
<comment type="caution">
    <text evidence="1">The sequence shown here is derived from an EMBL/GenBank/DDBJ whole genome shotgun (WGS) entry which is preliminary data.</text>
</comment>
<reference evidence="1" key="1">
    <citation type="submission" date="2020-05" db="EMBL/GenBank/DDBJ databases">
        <title>Large-scale comparative analyses of tick genomes elucidate their genetic diversity and vector capacities.</title>
        <authorList>
            <person name="Jia N."/>
            <person name="Wang J."/>
            <person name="Shi W."/>
            <person name="Du L."/>
            <person name="Sun Y."/>
            <person name="Zhan W."/>
            <person name="Jiang J."/>
            <person name="Wang Q."/>
            <person name="Zhang B."/>
            <person name="Ji P."/>
            <person name="Sakyi L.B."/>
            <person name="Cui X."/>
            <person name="Yuan T."/>
            <person name="Jiang B."/>
            <person name="Yang W."/>
            <person name="Lam T.T.-Y."/>
            <person name="Chang Q."/>
            <person name="Ding S."/>
            <person name="Wang X."/>
            <person name="Zhu J."/>
            <person name="Ruan X."/>
            <person name="Zhao L."/>
            <person name="Wei J."/>
            <person name="Que T."/>
            <person name="Du C."/>
            <person name="Cheng J."/>
            <person name="Dai P."/>
            <person name="Han X."/>
            <person name="Huang E."/>
            <person name="Gao Y."/>
            <person name="Liu J."/>
            <person name="Shao H."/>
            <person name="Ye R."/>
            <person name="Li L."/>
            <person name="Wei W."/>
            <person name="Wang X."/>
            <person name="Wang C."/>
            <person name="Yang T."/>
            <person name="Huo Q."/>
            <person name="Li W."/>
            <person name="Guo W."/>
            <person name="Chen H."/>
            <person name="Zhou L."/>
            <person name="Ni X."/>
            <person name="Tian J."/>
            <person name="Zhou Y."/>
            <person name="Sheng Y."/>
            <person name="Liu T."/>
            <person name="Pan Y."/>
            <person name="Xia L."/>
            <person name="Li J."/>
            <person name="Zhao F."/>
            <person name="Cao W."/>
        </authorList>
    </citation>
    <scope>NUCLEOTIDE SEQUENCE</scope>
    <source>
        <strain evidence="1">Hyas-2018</strain>
    </source>
</reference>
<proteinExistence type="predicted"/>
<organism evidence="1 2">
    <name type="scientific">Hyalomma asiaticum</name>
    <name type="common">Tick</name>
    <dbReference type="NCBI Taxonomy" id="266040"/>
    <lineage>
        <taxon>Eukaryota</taxon>
        <taxon>Metazoa</taxon>
        <taxon>Ecdysozoa</taxon>
        <taxon>Arthropoda</taxon>
        <taxon>Chelicerata</taxon>
        <taxon>Arachnida</taxon>
        <taxon>Acari</taxon>
        <taxon>Parasitiformes</taxon>
        <taxon>Ixodida</taxon>
        <taxon>Ixodoidea</taxon>
        <taxon>Ixodidae</taxon>
        <taxon>Hyalomminae</taxon>
        <taxon>Hyalomma</taxon>
    </lineage>
</organism>
<gene>
    <name evidence="1" type="ORF">HPB50_008987</name>
</gene>
<evidence type="ECO:0000313" key="1">
    <source>
        <dbReference type="EMBL" id="KAH6940842.1"/>
    </source>
</evidence>
<dbReference type="Proteomes" id="UP000821845">
    <property type="component" value="Chromosome 11"/>
</dbReference>
<dbReference type="EMBL" id="CM023491">
    <property type="protein sequence ID" value="KAH6940842.1"/>
    <property type="molecule type" value="Genomic_DNA"/>
</dbReference>
<keyword evidence="2" id="KW-1185">Reference proteome</keyword>
<accession>A0ACB7T3H4</accession>
<sequence>MEDNLIQIIHAFVLCHLPYPAAKHNWVVPERNKINALIRRVFKLALGFPVRMHTVELHQLGSRNTFEEMA</sequence>
<protein>
    <submittedName>
        <fullName evidence="1">Uncharacterized protein</fullName>
    </submittedName>
</protein>